<dbReference type="InterPro" id="IPR003618">
    <property type="entry name" value="TFIIS_cen_dom"/>
</dbReference>
<dbReference type="CDD" id="cd21538">
    <property type="entry name" value="SPOC_TFIIS"/>
    <property type="match status" value="1"/>
</dbReference>
<gene>
    <name evidence="3" type="ORF">CKAN_00597100</name>
</gene>
<keyword evidence="4" id="KW-1185">Reference proteome</keyword>
<dbReference type="Proteomes" id="UP000283530">
    <property type="component" value="Unassembled WGS sequence"/>
</dbReference>
<feature type="region of interest" description="Disordered" evidence="1">
    <location>
        <begin position="432"/>
        <end position="455"/>
    </location>
</feature>
<dbReference type="SMART" id="SM00510">
    <property type="entry name" value="TFS2M"/>
    <property type="match status" value="1"/>
</dbReference>
<evidence type="ECO:0000313" key="3">
    <source>
        <dbReference type="EMBL" id="RWR77483.1"/>
    </source>
</evidence>
<feature type="compositionally biased region" description="Polar residues" evidence="1">
    <location>
        <begin position="1"/>
        <end position="15"/>
    </location>
</feature>
<dbReference type="PANTHER" id="PTHR11477">
    <property type="entry name" value="TRANSCRIPTION FACTOR S-II ZINC FINGER DOMAIN-CONTAINING PROTEIN"/>
    <property type="match status" value="1"/>
</dbReference>
<dbReference type="GO" id="GO:0003746">
    <property type="term" value="F:translation elongation factor activity"/>
    <property type="evidence" value="ECO:0007669"/>
    <property type="project" value="UniProtKB-KW"/>
</dbReference>
<dbReference type="GO" id="GO:0005634">
    <property type="term" value="C:nucleus"/>
    <property type="evidence" value="ECO:0007669"/>
    <property type="project" value="TreeGrafter"/>
</dbReference>
<reference evidence="3 4" key="1">
    <citation type="journal article" date="2019" name="Nat. Plants">
        <title>Stout camphor tree genome fills gaps in understanding of flowering plant genome evolution.</title>
        <authorList>
            <person name="Chaw S.M."/>
            <person name="Liu Y.C."/>
            <person name="Wu Y.W."/>
            <person name="Wang H.Y."/>
            <person name="Lin C.I."/>
            <person name="Wu C.S."/>
            <person name="Ke H.M."/>
            <person name="Chang L.Y."/>
            <person name="Hsu C.Y."/>
            <person name="Yang H.T."/>
            <person name="Sudianto E."/>
            <person name="Hsu M.H."/>
            <person name="Wu K.P."/>
            <person name="Wang L.N."/>
            <person name="Leebens-Mack J.H."/>
            <person name="Tsai I.J."/>
        </authorList>
    </citation>
    <scope>NUCLEOTIDE SEQUENCE [LARGE SCALE GENOMIC DNA]</scope>
    <source>
        <strain evidence="4">cv. Chaw 1501</strain>
        <tissue evidence="3">Young leaves</tissue>
    </source>
</reference>
<evidence type="ECO:0000259" key="2">
    <source>
        <dbReference type="PROSITE" id="PS51321"/>
    </source>
</evidence>
<comment type="caution">
    <text evidence="3">The sequence shown here is derived from an EMBL/GenBank/DDBJ whole genome shotgun (WGS) entry which is preliminary data.</text>
</comment>
<feature type="region of interest" description="Disordered" evidence="1">
    <location>
        <begin position="946"/>
        <end position="978"/>
    </location>
</feature>
<dbReference type="EMBL" id="QPKB01000002">
    <property type="protein sequence ID" value="RWR77483.1"/>
    <property type="molecule type" value="Genomic_DNA"/>
</dbReference>
<dbReference type="PROSITE" id="PS51321">
    <property type="entry name" value="TFIIS_CENTRAL"/>
    <property type="match status" value="1"/>
</dbReference>
<dbReference type="Gene3D" id="1.10.472.30">
    <property type="entry name" value="Transcription elongation factor S-II, central domain"/>
    <property type="match status" value="1"/>
</dbReference>
<proteinExistence type="predicted"/>
<keyword evidence="3" id="KW-0648">Protein biosynthesis</keyword>
<feature type="region of interest" description="Disordered" evidence="1">
    <location>
        <begin position="676"/>
        <end position="744"/>
    </location>
</feature>
<dbReference type="STRING" id="337451.A0A443NG42"/>
<evidence type="ECO:0000313" key="4">
    <source>
        <dbReference type="Proteomes" id="UP000283530"/>
    </source>
</evidence>
<dbReference type="GO" id="GO:0006351">
    <property type="term" value="P:DNA-templated transcription"/>
    <property type="evidence" value="ECO:0007669"/>
    <property type="project" value="InterPro"/>
</dbReference>
<dbReference type="SUPFAM" id="SSF46942">
    <property type="entry name" value="Elongation factor TFIIS domain 2"/>
    <property type="match status" value="1"/>
</dbReference>
<feature type="compositionally biased region" description="Pro residues" evidence="1">
    <location>
        <begin position="709"/>
        <end position="721"/>
    </location>
</feature>
<feature type="domain" description="TFIIS central" evidence="2">
    <location>
        <begin position="192"/>
        <end position="304"/>
    </location>
</feature>
<feature type="compositionally biased region" description="Polar residues" evidence="1">
    <location>
        <begin position="676"/>
        <end position="700"/>
    </location>
</feature>
<protein>
    <submittedName>
        <fullName evidence="3">Transcription elongation factor S-II</fullName>
    </submittedName>
</protein>
<keyword evidence="3" id="KW-0251">Elongation factor</keyword>
<organism evidence="3 4">
    <name type="scientific">Cinnamomum micranthum f. kanehirae</name>
    <dbReference type="NCBI Taxonomy" id="337451"/>
    <lineage>
        <taxon>Eukaryota</taxon>
        <taxon>Viridiplantae</taxon>
        <taxon>Streptophyta</taxon>
        <taxon>Embryophyta</taxon>
        <taxon>Tracheophyta</taxon>
        <taxon>Spermatophyta</taxon>
        <taxon>Magnoliopsida</taxon>
        <taxon>Magnoliidae</taxon>
        <taxon>Laurales</taxon>
        <taxon>Lauraceae</taxon>
        <taxon>Cinnamomum</taxon>
    </lineage>
</organism>
<dbReference type="InterPro" id="IPR012921">
    <property type="entry name" value="SPOC_C"/>
</dbReference>
<dbReference type="AlphaFoldDB" id="A0A443NG42"/>
<evidence type="ECO:0000256" key="1">
    <source>
        <dbReference type="SAM" id="MobiDB-lite"/>
    </source>
</evidence>
<dbReference type="InterPro" id="IPR036575">
    <property type="entry name" value="TFIIS_cen_dom_sf"/>
</dbReference>
<dbReference type="OrthoDB" id="1884872at2759"/>
<feature type="region of interest" description="Disordered" evidence="1">
    <location>
        <begin position="1"/>
        <end position="34"/>
    </location>
</feature>
<accession>A0A443NG42</accession>
<dbReference type="Pfam" id="PF07744">
    <property type="entry name" value="SPOC"/>
    <property type="match status" value="1"/>
</dbReference>
<feature type="compositionally biased region" description="Basic and acidic residues" evidence="1">
    <location>
        <begin position="968"/>
        <end position="978"/>
    </location>
</feature>
<dbReference type="PANTHER" id="PTHR11477:SF20">
    <property type="entry name" value="SPOC DOMAIN _ TRANSCRIPTION ELONGATION FACTOR S-II PROTEIN"/>
    <property type="match status" value="1"/>
</dbReference>
<feature type="region of interest" description="Disordered" evidence="1">
    <location>
        <begin position="820"/>
        <end position="860"/>
    </location>
</feature>
<name>A0A443NG42_9MAGN</name>
<sequence length="978" mass="108014">MSGNMGSLLLPSTNKRPAEMEPSPKAPEFSESVRSKLRESLAGALALVCQPQNKLLSVEKGVHDESLSTPSEVLVESQMAKSTGTVLDADLSYMQEKPLETLASNNYESNQSSIDGQSFSYENFINENKFDYANTWKFDGQEYQPNHISSDNEVTFINNSIIKDELLQGNGLCWVSDLDIDGAKEREHGDPKRLKLMDQEIIGGEQEQALLSPQTLANKIETGLFKLFGGVNKKYKEKGRSLLFNLKDRNNPELRERVMSGKISPERLCCMTVDELASKELSEWRIAKAEERAQMIILPDSEIDIRRLVRKTHKGEFQVEFELDDSISVEVAVGTRSHTQISPISSEIETIPFESYETDSQTPSKCNETEASKGAVAPAKIRSVDQSHPSKVTTLPLDGTDFVQDIAVDELNDAEFLPPILLLDEFMESLDYTPSSENKPEDTRQDTPVTVDKSSGSLVSKLDSPNVGLADPVNAVADEPDDIIDVKSEPDIIDVKSTRTDSNLELSGIHVESETDAAVGEIKGEHIWEGLIQLNISAMATVIGFHRSGEKTTTEGWPSFLEIKGRVRLDAFEKFVQELPMSRSRAIMVVQFCWKDGSHEGGHLQLLEVADSYVADERVGFAEPVPGVELYFCPPHKKMIEMLGKHLPKEHSEPLNAVENGLIGIVVWRKAFVSTPDSTKMPSLHRQYSQKQRSTTNPNAKQPLHPLSVGPPPINPDPPTVDDPMDDIPPGFGPQSAGRDEEDLPEFDFAPSSQQLAPQFPVPNSSQGSGMRLGHPHVQPPPQPMGQVRDLINKYGQGKMSATARANQVSWQPSQGIGLVTQPWNDDDDIPEWQPQQNAQPKTPPPPPPSHNFWPHTPPSSHLVNQQFVTPPSQWPRPLLPFEALATQLPVHSQPRPSQMVPLQGQHAMLAPLQFVQSCTPPFGSNGPSSMGFQGTGLLQPCQFGGQPFDGQFQKTSGFGMGQNGMDWRPDSPRNRGV</sequence>
<feature type="compositionally biased region" description="Polar residues" evidence="1">
    <location>
        <begin position="446"/>
        <end position="455"/>
    </location>
</feature>
<dbReference type="Pfam" id="PF07500">
    <property type="entry name" value="TFIIS_M"/>
    <property type="match status" value="1"/>
</dbReference>